<dbReference type="EMBL" id="WOGT01000002">
    <property type="protein sequence ID" value="MUN54785.1"/>
    <property type="molecule type" value="Genomic_DNA"/>
</dbReference>
<accession>A0A7K1LHW9</accession>
<dbReference type="OrthoDB" id="3622772at2"/>
<gene>
    <name evidence="2" type="ORF">GMA10_06105</name>
</gene>
<dbReference type="Pfam" id="PF14594">
    <property type="entry name" value="Sipho_Gp37"/>
    <property type="match status" value="1"/>
</dbReference>
<reference evidence="2 3" key="1">
    <citation type="submission" date="2019-12" db="EMBL/GenBank/DDBJ databases">
        <authorList>
            <person name="Li J."/>
            <person name="Shi Y."/>
            <person name="Xu G."/>
            <person name="Xiao D."/>
            <person name="Ran X."/>
        </authorList>
    </citation>
    <scope>NUCLEOTIDE SEQUENCE [LARGE SCALE GENOMIC DNA]</scope>
    <source>
        <strain evidence="2 3">JCM 15915</strain>
    </source>
</reference>
<feature type="domain" description="Gp28/Gp37-like" evidence="1">
    <location>
        <begin position="9"/>
        <end position="349"/>
    </location>
</feature>
<dbReference type="AlphaFoldDB" id="A0A7K1LHW9"/>
<name>A0A7K1LHW9_9MICC</name>
<dbReference type="InterPro" id="IPR029432">
    <property type="entry name" value="Gp28/Gp37-like_dom"/>
</dbReference>
<evidence type="ECO:0000313" key="3">
    <source>
        <dbReference type="Proteomes" id="UP000462152"/>
    </source>
</evidence>
<dbReference type="Proteomes" id="UP000462152">
    <property type="component" value="Unassembled WGS sequence"/>
</dbReference>
<protein>
    <recommendedName>
        <fullName evidence="1">Gp28/Gp37-like domain-containing protein</fullName>
    </recommendedName>
</protein>
<dbReference type="RefSeq" id="WP_129315537.1">
    <property type="nucleotide sequence ID" value="NZ_NOIQ01000008.1"/>
</dbReference>
<evidence type="ECO:0000313" key="2">
    <source>
        <dbReference type="EMBL" id="MUN54785.1"/>
    </source>
</evidence>
<organism evidence="2 3">
    <name type="scientific">Rothia koreensis</name>
    <dbReference type="NCBI Taxonomy" id="592378"/>
    <lineage>
        <taxon>Bacteria</taxon>
        <taxon>Bacillati</taxon>
        <taxon>Actinomycetota</taxon>
        <taxon>Actinomycetes</taxon>
        <taxon>Micrococcales</taxon>
        <taxon>Micrococcaceae</taxon>
        <taxon>Rothia</taxon>
    </lineage>
</organism>
<proteinExistence type="predicted"/>
<sequence length="377" mass="41516">MEMTLIGPDLVPRGRLDWVNCTVVQKLNAKGTFTAQIVGEGRAASRIVPGCRLFIRDHDAGAYSVLITTIERSMTSKGILNLNLSGVDDLVALAQRITFPSPDRAADQQNVADYYTDSGSAGRVIGSMVLRNLGPNARAERRWFGLVVDEADTGGRVEVKSRLKPVLDEAATLGDLGKVRMVCRYGQDRKLHFTVEAVTDRTRSMVFRQETGTLGDWTVSLTAPETTAFILGGKGDLKERLLGEYRIPSEDTWGWRAETFKDQTDAEDRAALDKAGAKETKLMAGSAAVTLTANERPNENGTSKVFGRDYLIGDIVTARLGGADYTDQIQLAEISWDDKGRNTKLTIGKTQDQDNDSPAWVRRVRDLDKRQRGMETN</sequence>
<comment type="caution">
    <text evidence="2">The sequence shown here is derived from an EMBL/GenBank/DDBJ whole genome shotgun (WGS) entry which is preliminary data.</text>
</comment>
<keyword evidence="3" id="KW-1185">Reference proteome</keyword>
<evidence type="ECO:0000259" key="1">
    <source>
        <dbReference type="Pfam" id="PF14594"/>
    </source>
</evidence>